<dbReference type="SUPFAM" id="SSF52047">
    <property type="entry name" value="RNI-like"/>
    <property type="match status" value="1"/>
</dbReference>
<dbReference type="EMBL" id="BEYU01000040">
    <property type="protein sequence ID" value="GBG28223.1"/>
    <property type="molecule type" value="Genomic_DNA"/>
</dbReference>
<evidence type="ECO:0000313" key="4">
    <source>
        <dbReference type="Proteomes" id="UP000241890"/>
    </source>
</evidence>
<organism evidence="3 4">
    <name type="scientific">Hondaea fermentalgiana</name>
    <dbReference type="NCBI Taxonomy" id="2315210"/>
    <lineage>
        <taxon>Eukaryota</taxon>
        <taxon>Sar</taxon>
        <taxon>Stramenopiles</taxon>
        <taxon>Bigyra</taxon>
        <taxon>Labyrinthulomycetes</taxon>
        <taxon>Thraustochytrida</taxon>
        <taxon>Thraustochytriidae</taxon>
        <taxon>Hondaea</taxon>
    </lineage>
</organism>
<dbReference type="GO" id="GO:0031146">
    <property type="term" value="P:SCF-dependent proteasomal ubiquitin-dependent protein catabolic process"/>
    <property type="evidence" value="ECO:0007669"/>
    <property type="project" value="TreeGrafter"/>
</dbReference>
<dbReference type="PANTHER" id="PTHR13318">
    <property type="entry name" value="PARTNER OF PAIRED, ISOFORM B-RELATED"/>
    <property type="match status" value="1"/>
</dbReference>
<dbReference type="PANTHER" id="PTHR13318:SF190">
    <property type="entry name" value="PARTNER OF PAIRED, ISOFORM B"/>
    <property type="match status" value="1"/>
</dbReference>
<dbReference type="Proteomes" id="UP000241890">
    <property type="component" value="Unassembled WGS sequence"/>
</dbReference>
<comment type="caution">
    <text evidence="3">The sequence shown here is derived from an EMBL/GenBank/DDBJ whole genome shotgun (WGS) entry which is preliminary data.</text>
</comment>
<dbReference type="InterPro" id="IPR032675">
    <property type="entry name" value="LRR_dom_sf"/>
</dbReference>
<dbReference type="SMART" id="SM00367">
    <property type="entry name" value="LRR_CC"/>
    <property type="match status" value="7"/>
</dbReference>
<dbReference type="InParanoid" id="A0A2R5GHU2"/>
<dbReference type="AlphaFoldDB" id="A0A2R5GHU2"/>
<accession>A0A2R5GHU2</accession>
<evidence type="ECO:0000313" key="3">
    <source>
        <dbReference type="EMBL" id="GBG28223.1"/>
    </source>
</evidence>
<proteinExistence type="predicted"/>
<dbReference type="Pfam" id="PF25372">
    <property type="entry name" value="DUF7885"/>
    <property type="match status" value="1"/>
</dbReference>
<dbReference type="Gene3D" id="3.80.10.10">
    <property type="entry name" value="Ribonuclease Inhibitor"/>
    <property type="match status" value="1"/>
</dbReference>
<name>A0A2R5GHU2_9STRA</name>
<gene>
    <name evidence="3" type="ORF">FCC1311_044462</name>
</gene>
<dbReference type="InterPro" id="IPR006553">
    <property type="entry name" value="Leu-rich_rpt_Cys-con_subtyp"/>
</dbReference>
<feature type="domain" description="F-box/LRR-repeat protein 15-like leucin rich repeat" evidence="2">
    <location>
        <begin position="314"/>
        <end position="445"/>
    </location>
</feature>
<keyword evidence="4" id="KW-1185">Reference proteome</keyword>
<feature type="compositionally biased region" description="Basic residues" evidence="1">
    <location>
        <begin position="512"/>
        <end position="527"/>
    </location>
</feature>
<reference evidence="3 4" key="1">
    <citation type="submission" date="2017-12" db="EMBL/GenBank/DDBJ databases">
        <title>Sequencing, de novo assembly and annotation of complete genome of a new Thraustochytrid species, strain FCC1311.</title>
        <authorList>
            <person name="Sedici K."/>
            <person name="Godart F."/>
            <person name="Aiese Cigliano R."/>
            <person name="Sanseverino W."/>
            <person name="Barakat M."/>
            <person name="Ortet P."/>
            <person name="Marechal E."/>
            <person name="Cagnac O."/>
            <person name="Amato A."/>
        </authorList>
    </citation>
    <scope>NUCLEOTIDE SEQUENCE [LARGE SCALE GENOMIC DNA]</scope>
</reference>
<dbReference type="OrthoDB" id="120976at2759"/>
<dbReference type="GO" id="GO:0019005">
    <property type="term" value="C:SCF ubiquitin ligase complex"/>
    <property type="evidence" value="ECO:0007669"/>
    <property type="project" value="TreeGrafter"/>
</dbReference>
<evidence type="ECO:0000259" key="2">
    <source>
        <dbReference type="Pfam" id="PF25372"/>
    </source>
</evidence>
<dbReference type="InterPro" id="IPR057207">
    <property type="entry name" value="FBXL15_LRR"/>
</dbReference>
<sequence length="544" mass="58477">MEAGLTQRSATVAFTRAPADLLFVAVRTGWLHTTEVLPVATTCRELAVRVDAYLRHDALELRVRNARPREDVLVRLLERCRALQAVELCNCGPDLSDLALFAMHGLRLRELRLADCPGLSAGGVREAVLRQASFAEAIRILDVDIAPLYVADEPDLPHIVEFGAQSHGSNDEAAAVAAKVVRASAGSLRVLRLRGFELQQIPVILAAVPSDSDLPGRLDALHVIGEPSYTEDDPVMGVGAIGIRLGEFTCDGRFCTNSILSQVARGSTSSLRILKLSGKGLWTSLESVAENCPGLRELDIRDRALLGDTVISPVLAHCHALERLCVLGARGLTSISVRSAAVSCPNLSRLDLAGCELVDDGALHALAEYARCIEELSLSGCKLITNNGLKALAKSPLGPRVRRLEVANCSKLSDEGFLAVARWMRAMRRVDCSWCTLVTPFSLEEVILECPMLASLSMHGISIPSTDAIVLAKRSQGPFCLDLGAGATFHSSGRPRGSGEPSKPAIDPATVRARRHAAARAKSKRRAKSDLRKLEQTLLENGLA</sequence>
<feature type="region of interest" description="Disordered" evidence="1">
    <location>
        <begin position="491"/>
        <end position="531"/>
    </location>
</feature>
<evidence type="ECO:0000256" key="1">
    <source>
        <dbReference type="SAM" id="MobiDB-lite"/>
    </source>
</evidence>
<feature type="compositionally biased region" description="Low complexity" evidence="1">
    <location>
        <begin position="491"/>
        <end position="502"/>
    </location>
</feature>
<protein>
    <submittedName>
        <fullName evidence="3">F-box/LRR-repeat protein 20</fullName>
    </submittedName>
</protein>